<dbReference type="AlphaFoldDB" id="A0A840XI81"/>
<accession>A0A840XI81</accession>
<proteinExistence type="predicted"/>
<comment type="caution">
    <text evidence="1">The sequence shown here is derived from an EMBL/GenBank/DDBJ whole genome shotgun (WGS) entry which is preliminary data.</text>
</comment>
<reference evidence="1 2" key="1">
    <citation type="submission" date="2020-08" db="EMBL/GenBank/DDBJ databases">
        <title>Sequencing the genomes of 1000 actinobacteria strains.</title>
        <authorList>
            <person name="Klenk H.-P."/>
        </authorList>
    </citation>
    <scope>NUCLEOTIDE SEQUENCE [LARGE SCALE GENOMIC DNA]</scope>
    <source>
        <strain evidence="1 2">DSM 23889</strain>
    </source>
</reference>
<evidence type="ECO:0000313" key="1">
    <source>
        <dbReference type="EMBL" id="MBB5618202.1"/>
    </source>
</evidence>
<dbReference type="PANTHER" id="PTHR35309">
    <property type="match status" value="1"/>
</dbReference>
<dbReference type="Pfam" id="PF14249">
    <property type="entry name" value="Tocopherol_cycl"/>
    <property type="match status" value="1"/>
</dbReference>
<keyword evidence="2" id="KW-1185">Reference proteome</keyword>
<name>A0A840XI81_9MICO</name>
<protein>
    <recommendedName>
        <fullName evidence="3">Tocopherol cyclase</fullName>
    </recommendedName>
</protein>
<dbReference type="SUPFAM" id="SSF159245">
    <property type="entry name" value="AttH-like"/>
    <property type="match status" value="1"/>
</dbReference>
<sequence>MRTPVDYVRGVRHPEAFHGRGVHRGYFEGWYIKLVSADRSQRWAVIPGVFRGLAGEDGARDEAFVQVLDGLTGRSWYHRFDPADFEAASDRFAVRVGGNTFSPDGVTLDLPQLRGSIRYTTALDPWPVTLREPGIMGWYGLVPFMECFHGIVSFGHGLAGELSVEGEQRSFDGGRGYIEKDWGKAFPAGYVWMASNHIDAPDGSDTGASFIGSVAIIPWLGGSFRGFIVGLKHSGKLHRWTTYTRARERRLEIDDSHVRWSIEGRDGRLELEAERVRGGLLHAPLRTAMHQRVEETLDARITLRHRDASGRILLEGTAHASGLEVFGDTERLLGL</sequence>
<gene>
    <name evidence="1" type="ORF">BJ959_001698</name>
</gene>
<dbReference type="GO" id="GO:0009976">
    <property type="term" value="F:tocopherol cyclase activity"/>
    <property type="evidence" value="ECO:0007669"/>
    <property type="project" value="InterPro"/>
</dbReference>
<dbReference type="InterPro" id="IPR025893">
    <property type="entry name" value="Tocopherol_cyclase"/>
</dbReference>
<organism evidence="1 2">
    <name type="scientific">Microcella frigidaquae</name>
    <dbReference type="NCBI Taxonomy" id="424758"/>
    <lineage>
        <taxon>Bacteria</taxon>
        <taxon>Bacillati</taxon>
        <taxon>Actinomycetota</taxon>
        <taxon>Actinomycetes</taxon>
        <taxon>Micrococcales</taxon>
        <taxon>Microbacteriaceae</taxon>
        <taxon>Microcella</taxon>
    </lineage>
</organism>
<evidence type="ECO:0000313" key="2">
    <source>
        <dbReference type="Proteomes" id="UP000552883"/>
    </source>
</evidence>
<dbReference type="PANTHER" id="PTHR35309:SF4">
    <property type="entry name" value="TOCOPHEROL CYCLASE"/>
    <property type="match status" value="1"/>
</dbReference>
<dbReference type="OrthoDB" id="9772627at2"/>
<dbReference type="RefSeq" id="WP_153982057.1">
    <property type="nucleotide sequence ID" value="NZ_BAAANZ010000004.1"/>
</dbReference>
<dbReference type="Proteomes" id="UP000552883">
    <property type="component" value="Unassembled WGS sequence"/>
</dbReference>
<evidence type="ECO:0008006" key="3">
    <source>
        <dbReference type="Google" id="ProtNLM"/>
    </source>
</evidence>
<dbReference type="EMBL" id="JACHBS010000001">
    <property type="protein sequence ID" value="MBB5618202.1"/>
    <property type="molecule type" value="Genomic_DNA"/>
</dbReference>